<evidence type="ECO:0000313" key="1">
    <source>
        <dbReference type="EMBL" id="KAK4538284.1"/>
    </source>
</evidence>
<accession>A0AAV9J159</accession>
<gene>
    <name evidence="1" type="ORF">CDCA_CDCA17G4309</name>
</gene>
<evidence type="ECO:0000313" key="2">
    <source>
        <dbReference type="Proteomes" id="UP001301350"/>
    </source>
</evidence>
<sequence>MTARLALSRLRHDVRECLDEAQGIAMYWKREREDTAALARLRGHCLEVLLNDLRLLLTVREPLKEGVQEDVTEASMSDKTMEEQALLWHKLLLQRYREACANASPLCDNPSVTESHRPRQYLEQRLCHTTAELHQCISLLERARRSLDAAVAEAQHWRQRALRAESPTRPR</sequence>
<protein>
    <submittedName>
        <fullName evidence="1">Uncharacterized protein</fullName>
    </submittedName>
</protein>
<keyword evidence="2" id="KW-1185">Reference proteome</keyword>
<dbReference type="EMBL" id="JANCYW010000017">
    <property type="protein sequence ID" value="KAK4538284.1"/>
    <property type="molecule type" value="Genomic_DNA"/>
</dbReference>
<organism evidence="1 2">
    <name type="scientific">Cyanidium caldarium</name>
    <name type="common">Red alga</name>
    <dbReference type="NCBI Taxonomy" id="2771"/>
    <lineage>
        <taxon>Eukaryota</taxon>
        <taxon>Rhodophyta</taxon>
        <taxon>Bangiophyceae</taxon>
        <taxon>Cyanidiales</taxon>
        <taxon>Cyanidiaceae</taxon>
        <taxon>Cyanidium</taxon>
    </lineage>
</organism>
<dbReference type="Proteomes" id="UP001301350">
    <property type="component" value="Unassembled WGS sequence"/>
</dbReference>
<comment type="caution">
    <text evidence="1">The sequence shown here is derived from an EMBL/GenBank/DDBJ whole genome shotgun (WGS) entry which is preliminary data.</text>
</comment>
<dbReference type="AlphaFoldDB" id="A0AAV9J159"/>
<proteinExistence type="predicted"/>
<reference evidence="1 2" key="1">
    <citation type="submission" date="2022-07" db="EMBL/GenBank/DDBJ databases">
        <title>Genome-wide signatures of adaptation to extreme environments.</title>
        <authorList>
            <person name="Cho C.H."/>
            <person name="Yoon H.S."/>
        </authorList>
    </citation>
    <scope>NUCLEOTIDE SEQUENCE [LARGE SCALE GENOMIC DNA]</scope>
    <source>
        <strain evidence="1 2">DBV 063 E5</strain>
    </source>
</reference>
<name>A0AAV9J159_CYACA</name>